<protein>
    <submittedName>
        <fullName evidence="1">Uncharacterized protein</fullName>
    </submittedName>
</protein>
<dbReference type="Gene3D" id="2.60.120.260">
    <property type="entry name" value="Galactose-binding domain-like"/>
    <property type="match status" value="1"/>
</dbReference>
<dbReference type="Proteomes" id="UP000075515">
    <property type="component" value="Unassembled WGS sequence"/>
</dbReference>
<evidence type="ECO:0000313" key="2">
    <source>
        <dbReference type="Proteomes" id="UP000075515"/>
    </source>
</evidence>
<sequence>MEGLTSMSIVMNTKNGVRVGLGALALIGSLLGSAHDAKAATVTISDDLESGGWGFWASNSAQGGGFLTSWSSARSPSTIAYLYYSPSAGSSDWLQFYKAFTTTVTPTSCSASVWLRGNGFANHGSVEMIDTASWTYIGTTPYSGVGTAAWVKYTVNNTYACTKNITVRVTMGTSPGAWEQVYVDDASISWNF</sequence>
<organism evidence="1 2">
    <name type="scientific">Sorangium cellulosum</name>
    <name type="common">Polyangium cellulosum</name>
    <dbReference type="NCBI Taxonomy" id="56"/>
    <lineage>
        <taxon>Bacteria</taxon>
        <taxon>Pseudomonadati</taxon>
        <taxon>Myxococcota</taxon>
        <taxon>Polyangia</taxon>
        <taxon>Polyangiales</taxon>
        <taxon>Polyangiaceae</taxon>
        <taxon>Sorangium</taxon>
    </lineage>
</organism>
<dbReference type="AlphaFoldDB" id="A0A150RSE3"/>
<gene>
    <name evidence="1" type="ORF">BE18_03770</name>
</gene>
<evidence type="ECO:0000313" key="1">
    <source>
        <dbReference type="EMBL" id="KYF83192.1"/>
    </source>
</evidence>
<name>A0A150RSE3_SORCE</name>
<accession>A0A150RSE3</accession>
<dbReference type="EMBL" id="JEMC01003168">
    <property type="protein sequence ID" value="KYF83192.1"/>
    <property type="molecule type" value="Genomic_DNA"/>
</dbReference>
<comment type="caution">
    <text evidence="1">The sequence shown here is derived from an EMBL/GenBank/DDBJ whole genome shotgun (WGS) entry which is preliminary data.</text>
</comment>
<reference evidence="1 2" key="1">
    <citation type="submission" date="2014-02" db="EMBL/GenBank/DDBJ databases">
        <title>The small core and large imbalanced accessory genome model reveals a collaborative survival strategy of Sorangium cellulosum strains in nature.</title>
        <authorList>
            <person name="Han K."/>
            <person name="Peng R."/>
            <person name="Blom J."/>
            <person name="Li Y.-Z."/>
        </authorList>
    </citation>
    <scope>NUCLEOTIDE SEQUENCE [LARGE SCALE GENOMIC DNA]</scope>
    <source>
        <strain evidence="1 2">So0149</strain>
    </source>
</reference>
<proteinExistence type="predicted"/>